<accession>A0A8X7NBA9</accession>
<keyword evidence="2" id="KW-0689">Ribosomal protein</keyword>
<dbReference type="GO" id="GO:1990904">
    <property type="term" value="C:ribonucleoprotein complex"/>
    <property type="evidence" value="ECO:0007669"/>
    <property type="project" value="UniProtKB-KW"/>
</dbReference>
<dbReference type="InterPro" id="IPR009068">
    <property type="entry name" value="uS15_NS1_RNA-bd_sf"/>
</dbReference>
<comment type="caution">
    <text evidence="5">The sequence shown here is derived from an EMBL/GenBank/DDBJ whole genome shotgun (WGS) entry which is preliminary data.</text>
</comment>
<dbReference type="GO" id="GO:0005840">
    <property type="term" value="C:ribosome"/>
    <property type="evidence" value="ECO:0007669"/>
    <property type="project" value="UniProtKB-KW"/>
</dbReference>
<dbReference type="Proteomes" id="UP000078113">
    <property type="component" value="Unassembled WGS sequence"/>
</dbReference>
<dbReference type="PANTHER" id="PTHR23321">
    <property type="entry name" value="RIBOSOMAL PROTEIN S15, BACTERIAL AND ORGANELLAR"/>
    <property type="match status" value="1"/>
</dbReference>
<evidence type="ECO:0000256" key="3">
    <source>
        <dbReference type="ARBA" id="ARBA00023274"/>
    </source>
</evidence>
<keyword evidence="6" id="KW-1185">Reference proteome</keyword>
<keyword evidence="3" id="KW-0687">Ribonucleoprotein</keyword>
<proteinExistence type="inferred from homology"/>
<comment type="similarity">
    <text evidence="1">Belongs to the universal ribosomal protein uS15 family.</text>
</comment>
<dbReference type="EMBL" id="LWDG02000124">
    <property type="protein sequence ID" value="KAE8268866.1"/>
    <property type="molecule type" value="Genomic_DNA"/>
</dbReference>
<dbReference type="AlphaFoldDB" id="A0A8X7NBA9"/>
<feature type="region of interest" description="Disordered" evidence="4">
    <location>
        <begin position="209"/>
        <end position="230"/>
    </location>
</feature>
<evidence type="ECO:0008006" key="7">
    <source>
        <dbReference type="Google" id="ProtNLM"/>
    </source>
</evidence>
<sequence length="445" mass="48335">MKDAKNAKIPPSASSFPTLTTASVLTFSKQQSPRSHIMSATSGLKSSCMRCVSVLGRAPSTSRLQHAAALSSSPRTPSSTLDLSSLRFALPASSRTFTSSAPALEKRRKRISRLKRKSNLERRELTSRLLGSSKPDPVLGHMVGKSSSGTGALSSSSVVNANANEEAIAAGLAPTSGGEEVWTRSELAKLILSHDEVWGVREDRRGELVPIDPSEFGRGQSSNAGDEQNAADQARFGGPLRLNFGLSSTDRELLFSELPRVMVEDHLLDSAHFQRMTASNPFADLSADQNLGAGAVLDDVTQSALEGEMDELERAEAGSADVLARVLDLRNASARGIRYENTRRIMQAFGRELPDGRVDSGNTEVQVALLTFRIRNLYSHLANARHDNSNRRQMNMMVHKRAKLLKYLKRTEPARYQALLPRVGLVPRAVEGELVLPGKPKVSAM</sequence>
<reference evidence="5" key="1">
    <citation type="submission" date="2016-04" db="EMBL/GenBank/DDBJ databases">
        <authorList>
            <person name="Nguyen H.D."/>
            <person name="Samba Siva P."/>
            <person name="Cullis J."/>
            <person name="Levesque C.A."/>
            <person name="Hambleton S."/>
        </authorList>
    </citation>
    <scope>NUCLEOTIDE SEQUENCE</scope>
    <source>
        <strain evidence="5">DAOMC 236422</strain>
    </source>
</reference>
<dbReference type="HAMAP" id="MF_01343_B">
    <property type="entry name" value="Ribosomal_uS15_B"/>
    <property type="match status" value="1"/>
</dbReference>
<evidence type="ECO:0000313" key="5">
    <source>
        <dbReference type="EMBL" id="KAE8268866.1"/>
    </source>
</evidence>
<feature type="region of interest" description="Disordered" evidence="4">
    <location>
        <begin position="126"/>
        <end position="155"/>
    </location>
</feature>
<dbReference type="GO" id="GO:0005737">
    <property type="term" value="C:cytoplasm"/>
    <property type="evidence" value="ECO:0007669"/>
    <property type="project" value="UniProtKB-ARBA"/>
</dbReference>
<dbReference type="Pfam" id="PF00312">
    <property type="entry name" value="Ribosomal_S15"/>
    <property type="match status" value="1"/>
</dbReference>
<dbReference type="NCBIfam" id="TIGR00952">
    <property type="entry name" value="S15_bact"/>
    <property type="match status" value="1"/>
</dbReference>
<dbReference type="SMART" id="SM01387">
    <property type="entry name" value="Ribosomal_S15"/>
    <property type="match status" value="1"/>
</dbReference>
<organism evidence="5 6">
    <name type="scientific">Tilletia walkeri</name>
    <dbReference type="NCBI Taxonomy" id="117179"/>
    <lineage>
        <taxon>Eukaryota</taxon>
        <taxon>Fungi</taxon>
        <taxon>Dikarya</taxon>
        <taxon>Basidiomycota</taxon>
        <taxon>Ustilaginomycotina</taxon>
        <taxon>Exobasidiomycetes</taxon>
        <taxon>Tilletiales</taxon>
        <taxon>Tilletiaceae</taxon>
        <taxon>Tilletia</taxon>
    </lineage>
</organism>
<protein>
    <recommendedName>
        <fullName evidence="7">Ribosomal protein S15</fullName>
    </recommendedName>
</protein>
<dbReference type="InterPro" id="IPR000589">
    <property type="entry name" value="Ribosomal_uS15"/>
</dbReference>
<dbReference type="CDD" id="cd00677">
    <property type="entry name" value="S15_NS1_EPRS_RNA-bind"/>
    <property type="match status" value="1"/>
</dbReference>
<dbReference type="PANTHER" id="PTHR23321:SF26">
    <property type="entry name" value="SMALL RIBOSOMAL SUBUNIT PROTEIN US15M"/>
    <property type="match status" value="1"/>
</dbReference>
<gene>
    <name evidence="5" type="ORF">A4X09_0g3483</name>
</gene>
<evidence type="ECO:0000256" key="4">
    <source>
        <dbReference type="SAM" id="MobiDB-lite"/>
    </source>
</evidence>
<dbReference type="SUPFAM" id="SSF47060">
    <property type="entry name" value="S15/NS1 RNA-binding domain"/>
    <property type="match status" value="1"/>
</dbReference>
<evidence type="ECO:0000313" key="6">
    <source>
        <dbReference type="Proteomes" id="UP000078113"/>
    </source>
</evidence>
<dbReference type="InterPro" id="IPR005290">
    <property type="entry name" value="Ribosomal_uS15_bac-type"/>
</dbReference>
<dbReference type="GO" id="GO:0006412">
    <property type="term" value="P:translation"/>
    <property type="evidence" value="ECO:0007669"/>
    <property type="project" value="InterPro"/>
</dbReference>
<name>A0A8X7NBA9_9BASI</name>
<reference evidence="5" key="2">
    <citation type="journal article" date="2019" name="IMA Fungus">
        <title>Genome sequencing and comparison of five Tilletia species to identify candidate genes for the detection of regulated species infecting wheat.</title>
        <authorList>
            <person name="Nguyen H.D.T."/>
            <person name="Sultana T."/>
            <person name="Kesanakurti P."/>
            <person name="Hambleton S."/>
        </authorList>
    </citation>
    <scope>NUCLEOTIDE SEQUENCE</scope>
    <source>
        <strain evidence="5">DAOMC 236422</strain>
    </source>
</reference>
<evidence type="ECO:0000256" key="1">
    <source>
        <dbReference type="ARBA" id="ARBA00008434"/>
    </source>
</evidence>
<feature type="compositionally biased region" description="Low complexity" evidence="4">
    <location>
        <begin position="144"/>
        <end position="155"/>
    </location>
</feature>
<dbReference type="Gene3D" id="1.10.287.10">
    <property type="entry name" value="S15/NS1, RNA-binding"/>
    <property type="match status" value="1"/>
</dbReference>
<dbReference type="GO" id="GO:0003735">
    <property type="term" value="F:structural constituent of ribosome"/>
    <property type="evidence" value="ECO:0007669"/>
    <property type="project" value="InterPro"/>
</dbReference>
<evidence type="ECO:0000256" key="2">
    <source>
        <dbReference type="ARBA" id="ARBA00022980"/>
    </source>
</evidence>